<reference evidence="1" key="1">
    <citation type="submission" date="2021-04" db="EMBL/GenBank/DDBJ databases">
        <title>Genome based classification of Actinospica acidithermotolerans sp. nov., an actinobacterium isolated from an Indonesian hot spring.</title>
        <authorList>
            <person name="Kusuma A.B."/>
            <person name="Putra K.E."/>
            <person name="Nafisah S."/>
            <person name="Loh J."/>
            <person name="Nouioui I."/>
            <person name="Goodfellow M."/>
        </authorList>
    </citation>
    <scope>NUCLEOTIDE SEQUENCE</scope>
    <source>
        <strain evidence="1">CSCA 57</strain>
    </source>
</reference>
<evidence type="ECO:0000313" key="2">
    <source>
        <dbReference type="Proteomes" id="UP000675781"/>
    </source>
</evidence>
<dbReference type="PANTHER" id="PTHR42685">
    <property type="entry name" value="GERANYLGERANYL DIPHOSPHATE REDUCTASE"/>
    <property type="match status" value="1"/>
</dbReference>
<name>A0A941EZG3_9ACTN</name>
<keyword evidence="2" id="KW-1185">Reference proteome</keyword>
<sequence>MSRVAFDVAVVGAGPAGSVAAYAAARQGLTVALIDRSTFPRDKVCGDGIGPAAVRALQRLGLSEVFDGYQPVSMVTVFGPNGTRSDSAIPDIDGESATGYVIPRLE</sequence>
<dbReference type="Gene3D" id="3.50.50.60">
    <property type="entry name" value="FAD/NAD(P)-binding domain"/>
    <property type="match status" value="1"/>
</dbReference>
<dbReference type="InterPro" id="IPR036188">
    <property type="entry name" value="FAD/NAD-bd_sf"/>
</dbReference>
<dbReference type="Proteomes" id="UP000675781">
    <property type="component" value="Unassembled WGS sequence"/>
</dbReference>
<gene>
    <name evidence="1" type="ORF">KDL01_39755</name>
</gene>
<organism evidence="1 2">
    <name type="scientific">Actinospica durhamensis</name>
    <dbReference type="NCBI Taxonomy" id="1508375"/>
    <lineage>
        <taxon>Bacteria</taxon>
        <taxon>Bacillati</taxon>
        <taxon>Actinomycetota</taxon>
        <taxon>Actinomycetes</taxon>
        <taxon>Catenulisporales</taxon>
        <taxon>Actinospicaceae</taxon>
        <taxon>Actinospica</taxon>
    </lineage>
</organism>
<proteinExistence type="predicted"/>
<dbReference type="RefSeq" id="WP_212533895.1">
    <property type="nucleotide sequence ID" value="NZ_JAGSOG010000455.1"/>
</dbReference>
<dbReference type="SUPFAM" id="SSF51905">
    <property type="entry name" value="FAD/NAD(P)-binding domain"/>
    <property type="match status" value="1"/>
</dbReference>
<dbReference type="AlphaFoldDB" id="A0A941EZG3"/>
<dbReference type="EMBL" id="JAGSOG010000455">
    <property type="protein sequence ID" value="MBR7839463.1"/>
    <property type="molecule type" value="Genomic_DNA"/>
</dbReference>
<accession>A0A941EZG3</accession>
<evidence type="ECO:0000313" key="1">
    <source>
        <dbReference type="EMBL" id="MBR7839463.1"/>
    </source>
</evidence>
<dbReference type="PANTHER" id="PTHR42685:SF22">
    <property type="entry name" value="CONDITIONED MEDIUM FACTOR RECEPTOR 1"/>
    <property type="match status" value="1"/>
</dbReference>
<protein>
    <submittedName>
        <fullName evidence="1">FAD-dependent oxidoreductase</fullName>
    </submittedName>
</protein>
<dbReference type="InterPro" id="IPR050407">
    <property type="entry name" value="Geranylgeranyl_reductase"/>
</dbReference>
<comment type="caution">
    <text evidence="1">The sequence shown here is derived from an EMBL/GenBank/DDBJ whole genome shotgun (WGS) entry which is preliminary data.</text>
</comment>
<dbReference type="Pfam" id="PF12831">
    <property type="entry name" value="FAD_oxidored"/>
    <property type="match status" value="1"/>
</dbReference>